<reference evidence="1 2" key="1">
    <citation type="submission" date="2019-08" db="EMBL/GenBank/DDBJ databases">
        <title>Draft genome sequence of Ulvibacter marinus type strain NBRC 109484.</title>
        <authorList>
            <person name="Kawano K."/>
            <person name="Ushijima N."/>
            <person name="Kihara M."/>
            <person name="Itoh H."/>
        </authorList>
    </citation>
    <scope>NUCLEOTIDE SEQUENCE [LARGE SCALE GENOMIC DNA]</scope>
    <source>
        <strain evidence="1 2">NBRC 109484</strain>
    </source>
</reference>
<evidence type="ECO:0000313" key="1">
    <source>
        <dbReference type="EMBL" id="GER59909.1"/>
    </source>
</evidence>
<sequence>MKIQIIIFLFISYLFSSCNQKEHHIENVIFNTGFEPRKVFVGNVKSKKANEFSVYFAEPVTKKIIKFFDLNGEYKDSINLKPIASKIANVENISVISRDTILMYFADKIIAINRFGTITHSKELPLENTNGDFFIFGSPTISNFTNNTSQIILYHDWRYNKNEPDLNFKEYYANYFEKPMYSRISDFFGDSINVSYSENSSLYKEIYSKPKIFLETPKYIQLGNEFYAFSLYSNKIFKFNINDFKLSNSFIIESQYTSVGSEALDLIQENSINLGKKTGEIAKNSGRIGTILHNSTKNEFYVLIYHKTNYQKIEDISLRPFSIIKYNKEFIKIKEIPFTNEIYKGSSIQFTPKGLMLLNKKESTDEELHYDFFDF</sequence>
<name>A0A5J4IQ89_9FLAO</name>
<gene>
    <name evidence="1" type="ORF">ULMA_20170</name>
</gene>
<dbReference type="Proteomes" id="UP000326509">
    <property type="component" value="Unassembled WGS sequence"/>
</dbReference>
<dbReference type="PROSITE" id="PS51257">
    <property type="entry name" value="PROKAR_LIPOPROTEIN"/>
    <property type="match status" value="1"/>
</dbReference>
<dbReference type="AlphaFoldDB" id="A0A5J4IQ89"/>
<proteinExistence type="predicted"/>
<accession>A0A5J4IQ89</accession>
<dbReference type="EMBL" id="BKCG01000005">
    <property type="protein sequence ID" value="GER59909.1"/>
    <property type="molecule type" value="Genomic_DNA"/>
</dbReference>
<dbReference type="RefSeq" id="WP_151674373.1">
    <property type="nucleotide sequence ID" value="NZ_BKCG01000005.1"/>
</dbReference>
<keyword evidence="2" id="KW-1185">Reference proteome</keyword>
<comment type="caution">
    <text evidence="1">The sequence shown here is derived from an EMBL/GenBank/DDBJ whole genome shotgun (WGS) entry which is preliminary data.</text>
</comment>
<evidence type="ECO:0000313" key="2">
    <source>
        <dbReference type="Proteomes" id="UP000326509"/>
    </source>
</evidence>
<protein>
    <recommendedName>
        <fullName evidence="3">TolB-like 6-blade propeller-like</fullName>
    </recommendedName>
</protein>
<evidence type="ECO:0008006" key="3">
    <source>
        <dbReference type="Google" id="ProtNLM"/>
    </source>
</evidence>
<organism evidence="1 2">
    <name type="scientific">Patiriisocius marinus</name>
    <dbReference type="NCBI Taxonomy" id="1397112"/>
    <lineage>
        <taxon>Bacteria</taxon>
        <taxon>Pseudomonadati</taxon>
        <taxon>Bacteroidota</taxon>
        <taxon>Flavobacteriia</taxon>
        <taxon>Flavobacteriales</taxon>
        <taxon>Flavobacteriaceae</taxon>
        <taxon>Patiriisocius</taxon>
    </lineage>
</organism>